<evidence type="ECO:0000313" key="3">
    <source>
        <dbReference type="EMBL" id="GGE05697.1"/>
    </source>
</evidence>
<dbReference type="Pfam" id="PF09990">
    <property type="entry name" value="DUF2231"/>
    <property type="match status" value="1"/>
</dbReference>
<accession>A0ABQ1SCS8</accession>
<evidence type="ECO:0000256" key="1">
    <source>
        <dbReference type="SAM" id="Phobius"/>
    </source>
</evidence>
<dbReference type="InterPro" id="IPR019251">
    <property type="entry name" value="DUF2231_TM"/>
</dbReference>
<feature type="transmembrane region" description="Helical" evidence="1">
    <location>
        <begin position="52"/>
        <end position="74"/>
    </location>
</feature>
<dbReference type="PIRSF" id="PIRSF029509">
    <property type="entry name" value="UCP029509"/>
    <property type="match status" value="1"/>
</dbReference>
<keyword evidence="4" id="KW-1185">Reference proteome</keyword>
<dbReference type="EMBL" id="BMKL01000001">
    <property type="protein sequence ID" value="GGE05697.1"/>
    <property type="molecule type" value="Genomic_DNA"/>
</dbReference>
<keyword evidence="1" id="KW-1133">Transmembrane helix</keyword>
<evidence type="ECO:0000313" key="4">
    <source>
        <dbReference type="Proteomes" id="UP000619041"/>
    </source>
</evidence>
<organism evidence="3 4">
    <name type="scientific">Tsuneonella deserti</name>
    <dbReference type="NCBI Taxonomy" id="2035528"/>
    <lineage>
        <taxon>Bacteria</taxon>
        <taxon>Pseudomonadati</taxon>
        <taxon>Pseudomonadota</taxon>
        <taxon>Alphaproteobacteria</taxon>
        <taxon>Sphingomonadales</taxon>
        <taxon>Erythrobacteraceae</taxon>
        <taxon>Tsuneonella</taxon>
    </lineage>
</organism>
<feature type="transmembrane region" description="Helical" evidence="1">
    <location>
        <begin position="20"/>
        <end position="40"/>
    </location>
</feature>
<keyword evidence="1" id="KW-0472">Membrane</keyword>
<proteinExistence type="predicted"/>
<reference evidence="4" key="1">
    <citation type="journal article" date="2019" name="Int. J. Syst. Evol. Microbiol.">
        <title>The Global Catalogue of Microorganisms (GCM) 10K type strain sequencing project: providing services to taxonomists for standard genome sequencing and annotation.</title>
        <authorList>
            <consortium name="The Broad Institute Genomics Platform"/>
            <consortium name="The Broad Institute Genome Sequencing Center for Infectious Disease"/>
            <person name="Wu L."/>
            <person name="Ma J."/>
        </authorList>
    </citation>
    <scope>NUCLEOTIDE SEQUENCE [LARGE SCALE GENOMIC DNA]</scope>
    <source>
        <strain evidence="4">CGMCC 1.15959</strain>
    </source>
</reference>
<gene>
    <name evidence="3" type="ORF">GCM10011515_26550</name>
</gene>
<feature type="transmembrane region" description="Helical" evidence="1">
    <location>
        <begin position="86"/>
        <end position="105"/>
    </location>
</feature>
<evidence type="ECO:0000259" key="2">
    <source>
        <dbReference type="Pfam" id="PF09990"/>
    </source>
</evidence>
<protein>
    <submittedName>
        <fullName evidence="3">Membrane protein</fullName>
    </submittedName>
</protein>
<dbReference type="Proteomes" id="UP000619041">
    <property type="component" value="Unassembled WGS sequence"/>
</dbReference>
<name>A0ABQ1SCS8_9SPHN</name>
<dbReference type="InterPro" id="IPR016923">
    <property type="entry name" value="UCP029509"/>
</dbReference>
<feature type="domain" description="DUF2231" evidence="2">
    <location>
        <begin position="13"/>
        <end position="145"/>
    </location>
</feature>
<sequence length="150" mass="16318">MSAPIVPKATLHGVPIHAMLVPFPIVCFVAALLTDIAYANSANIQWTNFSQWLLAFGTLFAGIAAVFGMIDFFFGTRGRDRPTIGWIHMIANLVLFVVALFNNFVHARDGWTSVVPTGLTLSIITVLLLLVSGHLGGRLAYQHVATGDRR</sequence>
<dbReference type="RefSeq" id="WP_188645564.1">
    <property type="nucleotide sequence ID" value="NZ_BMKL01000001.1"/>
</dbReference>
<comment type="caution">
    <text evidence="3">The sequence shown here is derived from an EMBL/GenBank/DDBJ whole genome shotgun (WGS) entry which is preliminary data.</text>
</comment>
<feature type="transmembrane region" description="Helical" evidence="1">
    <location>
        <begin position="111"/>
        <end position="131"/>
    </location>
</feature>
<keyword evidence="1" id="KW-0812">Transmembrane</keyword>